<evidence type="ECO:0000313" key="2">
    <source>
        <dbReference type="EMBL" id="CAA7270571.1"/>
    </source>
</evidence>
<proteinExistence type="predicted"/>
<feature type="region of interest" description="Disordered" evidence="1">
    <location>
        <begin position="103"/>
        <end position="132"/>
    </location>
</feature>
<name>A0A8S0Y0A0_CYCAE</name>
<dbReference type="EMBL" id="CACVBS010000090">
    <property type="protein sequence ID" value="CAA7270571.1"/>
    <property type="molecule type" value="Genomic_DNA"/>
</dbReference>
<reference evidence="2 3" key="1">
    <citation type="submission" date="2020-01" db="EMBL/GenBank/DDBJ databases">
        <authorList>
            <person name="Gupta K D."/>
        </authorList>
    </citation>
    <scope>NUCLEOTIDE SEQUENCE [LARGE SCALE GENOMIC DNA]</scope>
</reference>
<organism evidence="2 3">
    <name type="scientific">Cyclocybe aegerita</name>
    <name type="common">Black poplar mushroom</name>
    <name type="synonym">Agrocybe aegerita</name>
    <dbReference type="NCBI Taxonomy" id="1973307"/>
    <lineage>
        <taxon>Eukaryota</taxon>
        <taxon>Fungi</taxon>
        <taxon>Dikarya</taxon>
        <taxon>Basidiomycota</taxon>
        <taxon>Agaricomycotina</taxon>
        <taxon>Agaricomycetes</taxon>
        <taxon>Agaricomycetidae</taxon>
        <taxon>Agaricales</taxon>
        <taxon>Agaricineae</taxon>
        <taxon>Bolbitiaceae</taxon>
        <taxon>Cyclocybe</taxon>
    </lineage>
</organism>
<feature type="compositionally biased region" description="Basic and acidic residues" evidence="1">
    <location>
        <begin position="103"/>
        <end position="113"/>
    </location>
</feature>
<protein>
    <submittedName>
        <fullName evidence="2">Uncharacterized protein</fullName>
    </submittedName>
</protein>
<sequence>MNSYTVFPVKPNNDNTLRRLYACVIQQPPPISQAVPSFYPIRRRRELWLDGRGGNMVNEHRLFWEHEDHDEGQHVSDQHMPSFRARWRGRRPEGYVSVMQDAKREVNHPDHTSSYRKVSTSASSTYQPHNRDNTKKAEVRVLNLVGMGWWQRLALRVTRESGVLCVRRKPKAAACECQMGGNGRAQRQRASKVGPGTRSLTTMARVGAGRCLEGLEVGGWRLEVGYYMDARIWPGGV</sequence>
<dbReference type="AlphaFoldDB" id="A0A8S0Y0A0"/>
<accession>A0A8S0Y0A0</accession>
<dbReference type="Proteomes" id="UP000467700">
    <property type="component" value="Unassembled WGS sequence"/>
</dbReference>
<comment type="caution">
    <text evidence="2">The sequence shown here is derived from an EMBL/GenBank/DDBJ whole genome shotgun (WGS) entry which is preliminary data.</text>
</comment>
<evidence type="ECO:0000313" key="3">
    <source>
        <dbReference type="Proteomes" id="UP000467700"/>
    </source>
</evidence>
<gene>
    <name evidence="2" type="ORF">AAE3_LOCUS12704</name>
</gene>
<feature type="compositionally biased region" description="Polar residues" evidence="1">
    <location>
        <begin position="115"/>
        <end position="128"/>
    </location>
</feature>
<keyword evidence="3" id="KW-1185">Reference proteome</keyword>
<evidence type="ECO:0000256" key="1">
    <source>
        <dbReference type="SAM" id="MobiDB-lite"/>
    </source>
</evidence>